<dbReference type="PANTHER" id="PTHR22847:SF637">
    <property type="entry name" value="WD REPEAT DOMAIN 5B"/>
    <property type="match status" value="1"/>
</dbReference>
<dbReference type="OrthoDB" id="6252103at2759"/>
<dbReference type="Proteomes" id="UP000187209">
    <property type="component" value="Unassembled WGS sequence"/>
</dbReference>
<dbReference type="PROSITE" id="PS50082">
    <property type="entry name" value="WD_REPEATS_2"/>
    <property type="match status" value="1"/>
</dbReference>
<evidence type="ECO:0000256" key="1">
    <source>
        <dbReference type="ARBA" id="ARBA00022574"/>
    </source>
</evidence>
<organism evidence="4 5">
    <name type="scientific">Stentor coeruleus</name>
    <dbReference type="NCBI Taxonomy" id="5963"/>
    <lineage>
        <taxon>Eukaryota</taxon>
        <taxon>Sar</taxon>
        <taxon>Alveolata</taxon>
        <taxon>Ciliophora</taxon>
        <taxon>Postciliodesmatophora</taxon>
        <taxon>Heterotrichea</taxon>
        <taxon>Heterotrichida</taxon>
        <taxon>Stentoridae</taxon>
        <taxon>Stentor</taxon>
    </lineage>
</organism>
<dbReference type="AlphaFoldDB" id="A0A1R2C2X6"/>
<protein>
    <recommendedName>
        <fullName evidence="6">Anaphase-promoting complex subunit 4 WD40 domain-containing protein</fullName>
    </recommendedName>
</protein>
<gene>
    <name evidence="4" type="ORF">SteCoe_15732</name>
</gene>
<dbReference type="InterPro" id="IPR001680">
    <property type="entry name" value="WD40_rpt"/>
</dbReference>
<reference evidence="4 5" key="1">
    <citation type="submission" date="2016-11" db="EMBL/GenBank/DDBJ databases">
        <title>The macronuclear genome of Stentor coeruleus: a giant cell with tiny introns.</title>
        <authorList>
            <person name="Slabodnick M."/>
            <person name="Ruby J.G."/>
            <person name="Reiff S.B."/>
            <person name="Swart E.C."/>
            <person name="Gosai S."/>
            <person name="Prabakaran S."/>
            <person name="Witkowska E."/>
            <person name="Larue G.E."/>
            <person name="Fisher S."/>
            <person name="Freeman R.M."/>
            <person name="Gunawardena J."/>
            <person name="Chu W."/>
            <person name="Stover N.A."/>
            <person name="Gregory B.D."/>
            <person name="Nowacki M."/>
            <person name="Derisi J."/>
            <person name="Roy S.W."/>
            <person name="Marshall W.F."/>
            <person name="Sood P."/>
        </authorList>
    </citation>
    <scope>NUCLEOTIDE SEQUENCE [LARGE SCALE GENOMIC DNA]</scope>
    <source>
        <strain evidence="4">WM001</strain>
    </source>
</reference>
<dbReference type="GO" id="GO:1990234">
    <property type="term" value="C:transferase complex"/>
    <property type="evidence" value="ECO:0007669"/>
    <property type="project" value="UniProtKB-ARBA"/>
</dbReference>
<dbReference type="PROSITE" id="PS50294">
    <property type="entry name" value="WD_REPEATS_REGION"/>
    <property type="match status" value="1"/>
</dbReference>
<evidence type="ECO:0000313" key="4">
    <source>
        <dbReference type="EMBL" id="OMJ83394.1"/>
    </source>
</evidence>
<sequence>MKKNSTKARLLKKFESYISFPKKYSSPSENFLNLKPFMKEISRIFVPECQSAKVSPNNLIPSGSFQEKPFRPSLCIKRNSNCSRIREAKSDSTMASIQAYFSSDLSKSPIRHNSVKPPIIKAPIKAKTSEKSLRMYRVKSSKVNAKRTLAETFQDSFDEYFAGISLPRPSKSMNTIKISQLEFILEGSRNSVNAVICKDSKVWAGGKDCSLRLWLMPEIVHEPYSDGCILNYDKKQGFLGKNNSRYPLGSKFPSLLIAGVHRKPIEAIIECGELVISGSSDGVVKFWSTFPKQIKTITTKPGLNSLHSLNDYKLVVAGGEFTFWDVNKQSEFRSSFEDKTCVIGKHSENTYFTGTFDSLVKLWDVRAPRSICRFIGHNDTVTGICQINEFSILSCSEDCCLREWDIRKQEMIFLRKHTKPLKHVLCKNSMTLTGGSEIVMWNRKDKEVLNYHNGSVKSLHLVEGKNVFLAGGWDGKISSWTFNSDGT</sequence>
<dbReference type="SUPFAM" id="SSF50978">
    <property type="entry name" value="WD40 repeat-like"/>
    <property type="match status" value="1"/>
</dbReference>
<dbReference type="InterPro" id="IPR015943">
    <property type="entry name" value="WD40/YVTN_repeat-like_dom_sf"/>
</dbReference>
<dbReference type="PANTHER" id="PTHR22847">
    <property type="entry name" value="WD40 REPEAT PROTEIN"/>
    <property type="match status" value="1"/>
</dbReference>
<dbReference type="EMBL" id="MPUH01000306">
    <property type="protein sequence ID" value="OMJ83394.1"/>
    <property type="molecule type" value="Genomic_DNA"/>
</dbReference>
<accession>A0A1R2C2X6</accession>
<evidence type="ECO:0000256" key="3">
    <source>
        <dbReference type="PROSITE-ProRule" id="PRU00221"/>
    </source>
</evidence>
<keyword evidence="5" id="KW-1185">Reference proteome</keyword>
<keyword evidence="1 3" id="KW-0853">WD repeat</keyword>
<dbReference type="SMART" id="SM00320">
    <property type="entry name" value="WD40"/>
    <property type="match status" value="5"/>
</dbReference>
<keyword evidence="2" id="KW-0677">Repeat</keyword>
<dbReference type="Pfam" id="PF00400">
    <property type="entry name" value="WD40"/>
    <property type="match status" value="2"/>
</dbReference>
<name>A0A1R2C2X6_9CILI</name>
<feature type="repeat" description="WD" evidence="3">
    <location>
        <begin position="449"/>
        <end position="487"/>
    </location>
</feature>
<comment type="caution">
    <text evidence="4">The sequence shown here is derived from an EMBL/GenBank/DDBJ whole genome shotgun (WGS) entry which is preliminary data.</text>
</comment>
<evidence type="ECO:0000256" key="2">
    <source>
        <dbReference type="ARBA" id="ARBA00022737"/>
    </source>
</evidence>
<proteinExistence type="predicted"/>
<evidence type="ECO:0000313" key="5">
    <source>
        <dbReference type="Proteomes" id="UP000187209"/>
    </source>
</evidence>
<dbReference type="Gene3D" id="2.130.10.10">
    <property type="entry name" value="YVTN repeat-like/Quinoprotein amine dehydrogenase"/>
    <property type="match status" value="2"/>
</dbReference>
<evidence type="ECO:0008006" key="6">
    <source>
        <dbReference type="Google" id="ProtNLM"/>
    </source>
</evidence>
<dbReference type="InterPro" id="IPR036322">
    <property type="entry name" value="WD40_repeat_dom_sf"/>
</dbReference>